<feature type="region of interest" description="Disordered" evidence="1">
    <location>
        <begin position="111"/>
        <end position="134"/>
    </location>
</feature>
<sequence length="575" mass="62607">MAQTSSNIDNMVSFPTLDLLLLTFNCAKAPINIPDFAGHLQHALSDHSAVSNTSLLPDLVVFSLQEVAPLGHAFAGSYFLNPFLIRFGDALSQAATQVGGYEFGGDDADADGDAGATAAQTQQQGHARTSKGPKKTYHFVHQAHVGMTAILMYARDPSAIHNIQVAHCGFGVADMGNKGAVGIRIAYEKAAGDGTSESTPSELTFVATHLAAMEWNVRRRNANWRSIVAGLTFGNPNDVLVDVTAREAANALKRDRQGRNHDEAASTPRTAEEEAEAAAADAAGDDAWLLLGQHQHEIDVRRQLHDLSIFRPDSLLFVAGDLNYRIGDQRPPADAEFPTKSTWQKFLKRDQLTEERLAGRTFHGMSEAPITFPPTYKYDVLSADDIAGGAVPYNSDEIREYEESGSSSDSAKPVPWKYASHRWPSWCDRVLYLDVPIWVKSQADPDSTETPEVKVTSYKSLPLMHTSDHQPVYFRAQVPLLGKPQGHPEEDVVVGDGVDGGDGESADSDLRAVDPRVRLPVAIDIDAWARRARARNRERLAGGGMLLFNTRAGAVVMVTTVMVVVGLYWAWVGLL</sequence>
<name>A0ABR3YJ30_9PEZI</name>
<proteinExistence type="predicted"/>
<feature type="domain" description="Inositol polyphosphate-related phosphatase" evidence="3">
    <location>
        <begin position="15"/>
        <end position="482"/>
    </location>
</feature>
<dbReference type="SUPFAM" id="SSF56219">
    <property type="entry name" value="DNase I-like"/>
    <property type="match status" value="1"/>
</dbReference>
<evidence type="ECO:0000313" key="5">
    <source>
        <dbReference type="Proteomes" id="UP001583186"/>
    </source>
</evidence>
<dbReference type="PANTHER" id="PTHR11200:SF286">
    <property type="entry name" value="5-PHOSPHATASE, PUTATIVE (AFU_ORTHOLOGUE AFUA_5G07600)-RELATED"/>
    <property type="match status" value="1"/>
</dbReference>
<keyword evidence="5" id="KW-1185">Reference proteome</keyword>
<dbReference type="EMBL" id="JAWCUI010000095">
    <property type="protein sequence ID" value="KAL1888325.1"/>
    <property type="molecule type" value="Genomic_DNA"/>
</dbReference>
<feature type="compositionally biased region" description="Low complexity" evidence="1">
    <location>
        <begin position="113"/>
        <end position="125"/>
    </location>
</feature>
<keyword evidence="2" id="KW-0812">Transmembrane</keyword>
<evidence type="ECO:0000256" key="2">
    <source>
        <dbReference type="SAM" id="Phobius"/>
    </source>
</evidence>
<dbReference type="InterPro" id="IPR036691">
    <property type="entry name" value="Endo/exonu/phosph_ase_sf"/>
</dbReference>
<reference evidence="4 5" key="1">
    <citation type="journal article" date="2024" name="IMA Fungus">
        <title>IMA Genome - F19 : A genome assembly and annotation guide to empower mycologists, including annotated draft genome sequences of Ceratocystis pirilliformis, Diaporthe australafricana, Fusarium ophioides, Paecilomyces lecythidis, and Sporothrix stenoceras.</title>
        <authorList>
            <person name="Aylward J."/>
            <person name="Wilson A.M."/>
            <person name="Visagie C.M."/>
            <person name="Spraker J."/>
            <person name="Barnes I."/>
            <person name="Buitendag C."/>
            <person name="Ceriani C."/>
            <person name="Del Mar Angel L."/>
            <person name="du Plessis D."/>
            <person name="Fuchs T."/>
            <person name="Gasser K."/>
            <person name="Kramer D."/>
            <person name="Li W."/>
            <person name="Munsamy K."/>
            <person name="Piso A."/>
            <person name="Price J.L."/>
            <person name="Sonnekus B."/>
            <person name="Thomas C."/>
            <person name="van der Nest A."/>
            <person name="van Dijk A."/>
            <person name="van Heerden A."/>
            <person name="van Vuuren N."/>
            <person name="Yilmaz N."/>
            <person name="Duong T.A."/>
            <person name="van der Merwe N.A."/>
            <person name="Wingfield M.J."/>
            <person name="Wingfield B.D."/>
        </authorList>
    </citation>
    <scope>NUCLEOTIDE SEQUENCE [LARGE SCALE GENOMIC DNA]</scope>
    <source>
        <strain evidence="4 5">CMW 5346</strain>
    </source>
</reference>
<comment type="caution">
    <text evidence="4">The sequence shown here is derived from an EMBL/GenBank/DDBJ whole genome shotgun (WGS) entry which is preliminary data.</text>
</comment>
<dbReference type="Pfam" id="PF22669">
    <property type="entry name" value="Exo_endo_phos2"/>
    <property type="match status" value="1"/>
</dbReference>
<evidence type="ECO:0000256" key="1">
    <source>
        <dbReference type="SAM" id="MobiDB-lite"/>
    </source>
</evidence>
<evidence type="ECO:0000259" key="3">
    <source>
        <dbReference type="SMART" id="SM00128"/>
    </source>
</evidence>
<keyword evidence="2" id="KW-0472">Membrane</keyword>
<feature type="region of interest" description="Disordered" evidence="1">
    <location>
        <begin position="252"/>
        <end position="273"/>
    </location>
</feature>
<dbReference type="SMART" id="SM00128">
    <property type="entry name" value="IPPc"/>
    <property type="match status" value="1"/>
</dbReference>
<gene>
    <name evidence="4" type="ORF">Sste5346_009650</name>
</gene>
<dbReference type="PANTHER" id="PTHR11200">
    <property type="entry name" value="INOSITOL 5-PHOSPHATASE"/>
    <property type="match status" value="1"/>
</dbReference>
<feature type="compositionally biased region" description="Basic and acidic residues" evidence="1">
    <location>
        <begin position="252"/>
        <end position="264"/>
    </location>
</feature>
<dbReference type="InterPro" id="IPR046985">
    <property type="entry name" value="IP5"/>
</dbReference>
<protein>
    <recommendedName>
        <fullName evidence="3">Inositol polyphosphate-related phosphatase domain-containing protein</fullName>
    </recommendedName>
</protein>
<dbReference type="InterPro" id="IPR000300">
    <property type="entry name" value="IPPc"/>
</dbReference>
<dbReference type="Proteomes" id="UP001583186">
    <property type="component" value="Unassembled WGS sequence"/>
</dbReference>
<evidence type="ECO:0000313" key="4">
    <source>
        <dbReference type="EMBL" id="KAL1888325.1"/>
    </source>
</evidence>
<keyword evidence="2" id="KW-1133">Transmembrane helix</keyword>
<organism evidence="4 5">
    <name type="scientific">Sporothrix stenoceras</name>
    <dbReference type="NCBI Taxonomy" id="5173"/>
    <lineage>
        <taxon>Eukaryota</taxon>
        <taxon>Fungi</taxon>
        <taxon>Dikarya</taxon>
        <taxon>Ascomycota</taxon>
        <taxon>Pezizomycotina</taxon>
        <taxon>Sordariomycetes</taxon>
        <taxon>Sordariomycetidae</taxon>
        <taxon>Ophiostomatales</taxon>
        <taxon>Ophiostomataceae</taxon>
        <taxon>Sporothrix</taxon>
    </lineage>
</organism>
<dbReference type="Gene3D" id="3.60.10.10">
    <property type="entry name" value="Endonuclease/exonuclease/phosphatase"/>
    <property type="match status" value="1"/>
</dbReference>
<accession>A0ABR3YJ30</accession>
<feature type="transmembrane region" description="Helical" evidence="2">
    <location>
        <begin position="540"/>
        <end position="571"/>
    </location>
</feature>